<proteinExistence type="predicted"/>
<name>A0A2Z2P1B2_9GAMM</name>
<dbReference type="InterPro" id="IPR027417">
    <property type="entry name" value="P-loop_NTPase"/>
</dbReference>
<feature type="transmembrane region" description="Helical" evidence="2">
    <location>
        <begin position="463"/>
        <end position="487"/>
    </location>
</feature>
<feature type="compositionally biased region" description="Polar residues" evidence="1">
    <location>
        <begin position="576"/>
        <end position="587"/>
    </location>
</feature>
<feature type="domain" description="G" evidence="3">
    <location>
        <begin position="74"/>
        <end position="186"/>
    </location>
</feature>
<dbReference type="CDD" id="cd00882">
    <property type="entry name" value="Ras_like_GTPase"/>
    <property type="match status" value="1"/>
</dbReference>
<evidence type="ECO:0000313" key="5">
    <source>
        <dbReference type="Proteomes" id="UP000250079"/>
    </source>
</evidence>
<evidence type="ECO:0000256" key="2">
    <source>
        <dbReference type="SAM" id="Phobius"/>
    </source>
</evidence>
<organism evidence="4 5">
    <name type="scientific">Granulosicoccus antarcticus IMCC3135</name>
    <dbReference type="NCBI Taxonomy" id="1192854"/>
    <lineage>
        <taxon>Bacteria</taxon>
        <taxon>Pseudomonadati</taxon>
        <taxon>Pseudomonadota</taxon>
        <taxon>Gammaproteobacteria</taxon>
        <taxon>Chromatiales</taxon>
        <taxon>Granulosicoccaceae</taxon>
        <taxon>Granulosicoccus</taxon>
    </lineage>
</organism>
<sequence>MVLTVNCSSPEFLLADTPPMSDLPAAQRHALEAWASQAIDAGWLASNATDALSTTTTASPGLLFDSSDRPLVAGLFGGTGVGKSTLMNRIAGEAIARASVERPTSRDITVYVHRSQSVDRLPNAFPMERMRTALHNNDRYRHVLFIDMPDFDSVESANRDLVDLWLPHLDVVMYVVSPDRYRDDQGWRLLLQHAQEHAWLFVMNHWDRGDPVQLEDFRQQLAAAGLSEPMIFRSDSSRVASPEADATEDDFEALRTTLEQLADQSIVNSLNELGILARLKSLKSASDPWLESLGNDESIKELQTRWQSHWQQSTRNLADTLATKAQQLAEHYAEQEGSWLSRWRKQPESKTSLPNGPLVDAALLARLDNVLADFLNQQSQNSALPLSALKQSVAEPYARARRDFAMTVDDAVNRSLALPGSAWQRRLHSGLGVLCLLLPLSAMGWIAWRVVNGFAAGGTDPTAYLGSNFAVNGSLLLALAWAIPAFVQRKLKPSRAKAAYRGVGLGLNEALLQTSTAINAGLNRLAEQSQRLRQQYEELWLSLSPTETADIPEAVRRMLASEISSPAQRSLDVRANTHSSTESAPLS</sequence>
<evidence type="ECO:0000259" key="3">
    <source>
        <dbReference type="Pfam" id="PF01926"/>
    </source>
</evidence>
<dbReference type="EMBL" id="CP018632">
    <property type="protein sequence ID" value="ASJ76585.1"/>
    <property type="molecule type" value="Genomic_DNA"/>
</dbReference>
<dbReference type="Pfam" id="PF01926">
    <property type="entry name" value="MMR_HSR1"/>
    <property type="match status" value="1"/>
</dbReference>
<keyword evidence="5" id="KW-1185">Reference proteome</keyword>
<protein>
    <submittedName>
        <fullName evidence="4">GTPase Era</fullName>
    </submittedName>
</protein>
<keyword evidence="2" id="KW-0812">Transmembrane</keyword>
<feature type="region of interest" description="Disordered" evidence="1">
    <location>
        <begin position="567"/>
        <end position="587"/>
    </location>
</feature>
<keyword evidence="2" id="KW-0472">Membrane</keyword>
<keyword evidence="2" id="KW-1133">Transmembrane helix</keyword>
<evidence type="ECO:0000313" key="4">
    <source>
        <dbReference type="EMBL" id="ASJ76585.1"/>
    </source>
</evidence>
<accession>A0A2Z2P1B2</accession>
<feature type="transmembrane region" description="Helical" evidence="2">
    <location>
        <begin position="431"/>
        <end position="451"/>
    </location>
</feature>
<dbReference type="InterPro" id="IPR006073">
    <property type="entry name" value="GTP-bd"/>
</dbReference>
<dbReference type="Gene3D" id="3.40.50.300">
    <property type="entry name" value="P-loop containing nucleotide triphosphate hydrolases"/>
    <property type="match status" value="1"/>
</dbReference>
<reference evidence="4 5" key="1">
    <citation type="submission" date="2016-12" db="EMBL/GenBank/DDBJ databases">
        <authorList>
            <person name="Song W.-J."/>
            <person name="Kurnit D.M."/>
        </authorList>
    </citation>
    <scope>NUCLEOTIDE SEQUENCE [LARGE SCALE GENOMIC DNA]</scope>
    <source>
        <strain evidence="4 5">IMCC3135</strain>
    </source>
</reference>
<dbReference type="SUPFAM" id="SSF52540">
    <property type="entry name" value="P-loop containing nucleoside triphosphate hydrolases"/>
    <property type="match status" value="1"/>
</dbReference>
<dbReference type="Proteomes" id="UP000250079">
    <property type="component" value="Chromosome"/>
</dbReference>
<dbReference type="GO" id="GO:0005525">
    <property type="term" value="F:GTP binding"/>
    <property type="evidence" value="ECO:0007669"/>
    <property type="project" value="InterPro"/>
</dbReference>
<dbReference type="AlphaFoldDB" id="A0A2Z2P1B2"/>
<dbReference type="KEGG" id="gai:IMCC3135_32700"/>
<gene>
    <name evidence="4" type="primary">era_3</name>
    <name evidence="4" type="ORF">IMCC3135_32700</name>
</gene>
<evidence type="ECO:0000256" key="1">
    <source>
        <dbReference type="SAM" id="MobiDB-lite"/>
    </source>
</evidence>